<dbReference type="Proteomes" id="UP000823388">
    <property type="component" value="Chromosome 5K"/>
</dbReference>
<sequence length="136" mass="14881">MRYVRLSFAAKGNRIFLFPAMLSSPGLLVRLATAGSFSDRWSDGRRGGFLSSSVRAARMAICVHRIQGAGDGPRCWLLQLLPSSWGPAAWRKEDLAGLPSEGVAEDDDGDITGCVRQYSLYRGVSYKKAGMYCMLV</sequence>
<reference evidence="1" key="1">
    <citation type="submission" date="2020-05" db="EMBL/GenBank/DDBJ databases">
        <title>WGS assembly of Panicum virgatum.</title>
        <authorList>
            <person name="Lovell J.T."/>
            <person name="Jenkins J."/>
            <person name="Shu S."/>
            <person name="Juenger T.E."/>
            <person name="Schmutz J."/>
        </authorList>
    </citation>
    <scope>NUCLEOTIDE SEQUENCE</scope>
    <source>
        <strain evidence="1">AP13</strain>
    </source>
</reference>
<evidence type="ECO:0000313" key="1">
    <source>
        <dbReference type="EMBL" id="KAG2600604.1"/>
    </source>
</evidence>
<name>A0A8T0STV9_PANVG</name>
<comment type="caution">
    <text evidence="1">The sequence shown here is derived from an EMBL/GenBank/DDBJ whole genome shotgun (WGS) entry which is preliminary data.</text>
</comment>
<gene>
    <name evidence="1" type="ORF">PVAP13_5KG528700</name>
</gene>
<organism evidence="1 2">
    <name type="scientific">Panicum virgatum</name>
    <name type="common">Blackwell switchgrass</name>
    <dbReference type="NCBI Taxonomy" id="38727"/>
    <lineage>
        <taxon>Eukaryota</taxon>
        <taxon>Viridiplantae</taxon>
        <taxon>Streptophyta</taxon>
        <taxon>Embryophyta</taxon>
        <taxon>Tracheophyta</taxon>
        <taxon>Spermatophyta</taxon>
        <taxon>Magnoliopsida</taxon>
        <taxon>Liliopsida</taxon>
        <taxon>Poales</taxon>
        <taxon>Poaceae</taxon>
        <taxon>PACMAD clade</taxon>
        <taxon>Panicoideae</taxon>
        <taxon>Panicodae</taxon>
        <taxon>Paniceae</taxon>
        <taxon>Panicinae</taxon>
        <taxon>Panicum</taxon>
        <taxon>Panicum sect. Hiantes</taxon>
    </lineage>
</organism>
<evidence type="ECO:0000313" key="2">
    <source>
        <dbReference type="Proteomes" id="UP000823388"/>
    </source>
</evidence>
<keyword evidence="2" id="KW-1185">Reference proteome</keyword>
<dbReference type="EMBL" id="CM029045">
    <property type="protein sequence ID" value="KAG2600604.1"/>
    <property type="molecule type" value="Genomic_DNA"/>
</dbReference>
<proteinExistence type="predicted"/>
<accession>A0A8T0STV9</accession>
<protein>
    <submittedName>
        <fullName evidence="1">Uncharacterized protein</fullName>
    </submittedName>
</protein>
<dbReference type="AlphaFoldDB" id="A0A8T0STV9"/>